<sequence length="303" mass="33474">MASPRAYGKSFREADTEDIAVKKFKGEELEPPPATPPNLCFTLSNDMKIKQLRQDLELSDPESPSLFSEDVGFCPGRPSRETTTQDCQCTLCFGKDFRFSPDSDPRCALPPNGPYEVLNAVTCRGLEMLVRRAEQMACSACRRGGIVDMTQHPCWLNTEASYDALLREAVPRMEFGPLQYVAMSEFSRRGLEVPAAAALHGLRLACAYTLATRRPYREMRDLGRFVSPQVARSVCDRLGALDPRWLFRGKGNPFSELACETPSAVVEPSAGRSEDEKILEIQVGDQLLLSLIKKTASGGGEKA</sequence>
<reference evidence="1 2" key="1">
    <citation type="journal article" date="2012" name="PLoS ONE">
        <title>The genome of Chelonid herpesvirus 5 harbors atypical genes.</title>
        <authorList>
            <person name="Ackermann M."/>
            <person name="Koriabine M."/>
            <person name="Hartmann-Fritsch F."/>
            <person name="de Jong P.J."/>
            <person name="Lewis T.D."/>
            <person name="Schetle N."/>
            <person name="Work T.M."/>
            <person name="Dagenais J."/>
            <person name="Balazs G.H."/>
            <person name="Leong J.A."/>
        </authorList>
    </citation>
    <scope>NUCLEOTIDE SEQUENCE [LARGE SCALE GENOMIC DNA]</scope>
</reference>
<accession>V5NYP2</accession>
<protein>
    <submittedName>
        <fullName evidence="1">F-UL0.5 protein</fullName>
    </submittedName>
</protein>
<evidence type="ECO:0000313" key="1">
    <source>
        <dbReference type="EMBL" id="AHA93318.1"/>
    </source>
</evidence>
<organism evidence="1 2">
    <name type="scientific">Chelonid alphaherpesvirus 5</name>
    <dbReference type="NCBI Taxonomy" id="702736"/>
    <lineage>
        <taxon>Viruses</taxon>
        <taxon>Duplodnaviria</taxon>
        <taxon>Heunggongvirae</taxon>
        <taxon>Peploviricota</taxon>
        <taxon>Herviviricetes</taxon>
        <taxon>Herpesvirales</taxon>
        <taxon>Orthoherpesviridae</taxon>
        <taxon>Alphaherpesvirinae</taxon>
        <taxon>Scutavirus</taxon>
        <taxon>Scutavirus chelonidalpha5</taxon>
    </lineage>
</organism>
<gene>
    <name evidence="1" type="primary">F-UL0.5</name>
</gene>
<dbReference type="GeneID" id="80532663"/>
<evidence type="ECO:0000313" key="2">
    <source>
        <dbReference type="Proteomes" id="UP000325782"/>
    </source>
</evidence>
<dbReference type="KEGG" id="vg:80532663"/>
<dbReference type="Proteomes" id="UP000325782">
    <property type="component" value="Segment"/>
</dbReference>
<keyword evidence="2" id="KW-1185">Reference proteome</keyword>
<dbReference type="EMBL" id="HQ878327">
    <property type="protein sequence ID" value="AHA93318.1"/>
    <property type="molecule type" value="Genomic_DNA"/>
</dbReference>
<dbReference type="RefSeq" id="YP_010795504.1">
    <property type="nucleotide sequence ID" value="NC_075701.1"/>
</dbReference>
<proteinExistence type="predicted"/>
<name>V5NYP2_9ALPH</name>